<dbReference type="PANTHER" id="PTHR37833">
    <property type="entry name" value="LIPOPROTEIN-RELATED"/>
    <property type="match status" value="1"/>
</dbReference>
<dbReference type="InterPro" id="IPR013783">
    <property type="entry name" value="Ig-like_fold"/>
</dbReference>
<dbReference type="Proteomes" id="UP001172083">
    <property type="component" value="Unassembled WGS sequence"/>
</dbReference>
<comment type="caution">
    <text evidence="2">The sequence shown here is derived from an EMBL/GenBank/DDBJ whole genome shotgun (WGS) entry which is preliminary data.</text>
</comment>
<dbReference type="Gene3D" id="2.60.40.10">
    <property type="entry name" value="Immunoglobulins"/>
    <property type="match status" value="1"/>
</dbReference>
<accession>A0ABT8LA80</accession>
<dbReference type="InterPro" id="IPR011467">
    <property type="entry name" value="DUF1573"/>
</dbReference>
<keyword evidence="3" id="KW-1185">Reference proteome</keyword>
<feature type="signal peptide" evidence="1">
    <location>
        <begin position="1"/>
        <end position="20"/>
    </location>
</feature>
<feature type="chain" id="PRO_5046037891" evidence="1">
    <location>
        <begin position="21"/>
        <end position="138"/>
    </location>
</feature>
<dbReference type="RefSeq" id="WP_346760004.1">
    <property type="nucleotide sequence ID" value="NZ_JAUJEB010000005.1"/>
</dbReference>
<keyword evidence="1" id="KW-0732">Signal</keyword>
<sequence length="138" mass="14573">MKKTILVSALSVALLAPVLSQNLTSLTINDLAFRIASAVFSWETTTHNFGKIPANVPAVKEFSFTNTGEVPLQITKVKGSCGCTVTNYTKESIAPGKTGMVKATYNAAKLGAFHKTVTVTANTEEGPVVLSIKGEVVE</sequence>
<evidence type="ECO:0000313" key="2">
    <source>
        <dbReference type="EMBL" id="MDN5214665.1"/>
    </source>
</evidence>
<dbReference type="PANTHER" id="PTHR37833:SF1">
    <property type="entry name" value="SIGNAL PEPTIDE PROTEIN"/>
    <property type="match status" value="1"/>
</dbReference>
<evidence type="ECO:0000256" key="1">
    <source>
        <dbReference type="SAM" id="SignalP"/>
    </source>
</evidence>
<gene>
    <name evidence="2" type="ORF">QQ020_21475</name>
</gene>
<protein>
    <submittedName>
        <fullName evidence="2">DUF1573 domain-containing protein</fullName>
    </submittedName>
</protein>
<name>A0ABT8LA80_9BACT</name>
<organism evidence="2 3">
    <name type="scientific">Agaribacillus aureus</name>
    <dbReference type="NCBI Taxonomy" id="3051825"/>
    <lineage>
        <taxon>Bacteria</taxon>
        <taxon>Pseudomonadati</taxon>
        <taxon>Bacteroidota</taxon>
        <taxon>Cytophagia</taxon>
        <taxon>Cytophagales</taxon>
        <taxon>Splendidivirgaceae</taxon>
        <taxon>Agaribacillus</taxon>
    </lineage>
</organism>
<proteinExistence type="predicted"/>
<dbReference type="Pfam" id="PF07610">
    <property type="entry name" value="DUF1573"/>
    <property type="match status" value="1"/>
</dbReference>
<dbReference type="EMBL" id="JAUJEB010000005">
    <property type="protein sequence ID" value="MDN5214665.1"/>
    <property type="molecule type" value="Genomic_DNA"/>
</dbReference>
<reference evidence="2" key="1">
    <citation type="submission" date="2023-06" db="EMBL/GenBank/DDBJ databases">
        <title>Genomic of Agaribacillus aureum.</title>
        <authorList>
            <person name="Wang G."/>
        </authorList>
    </citation>
    <scope>NUCLEOTIDE SEQUENCE</scope>
    <source>
        <strain evidence="2">BMA12</strain>
    </source>
</reference>
<evidence type="ECO:0000313" key="3">
    <source>
        <dbReference type="Proteomes" id="UP001172083"/>
    </source>
</evidence>